<sequence length="516" mass="59383">MFYLKIEGKVKITKKAEGRVRISVDVVQQSEEVQTRTLWYEVEQAYQDYLYSDRVDAFLVALLPYCMINGYDIYVSDKTSVSADLLYQLTEILIPSLKDAAPFRPIRIEANPIYKGLSKGTGIGTGASRGVDSFYTILKHMEGLFPLTHLTLFNVQGFGEYGGDAARKNFQRDVKEAWRVCRELNREWGACLTLVTVDSNIQEEFPVGTGFAGTFRDAGAILLLKQLFKIYYFAADTRLETFGVQACGRFSSPWLYYCLSTENYRIQLFGTDMDRLDKVEYISRFPVTYDNLRVCRGPFLFGRKGMEYQYKKNCTFNCDKCRHTVMELIAVGKLEKYEKSFDLDLVQKKFPELIAEVISKKDELFFKEIYQCLCEKGLLEGIVEKKKEIMKGNEGVKNYDVKVIELLDYFLQKMQAGVCLTEQLICSNYHTAAIYGMGRLGRRLYDEIKSLVVYEIDRNKEMVYGNVPIKNLDEELEPVDLVVTTTVRDIEEIRAALAKKVTCRIMTLKELLELSE</sequence>
<gene>
    <name evidence="1" type="ORF">GN277_21565</name>
</gene>
<dbReference type="AlphaFoldDB" id="A0A7X3MJZ6"/>
<dbReference type="EMBL" id="WUQX01000001">
    <property type="protein sequence ID" value="MXP77843.1"/>
    <property type="molecule type" value="Genomic_DNA"/>
</dbReference>
<evidence type="ECO:0000313" key="2">
    <source>
        <dbReference type="Proteomes" id="UP000460412"/>
    </source>
</evidence>
<reference evidence="1 2" key="1">
    <citation type="submission" date="2019-12" db="EMBL/GenBank/DDBJ databases">
        <title>Sporaefaciens musculi gen. nov., sp. nov., a novel bacterium isolated from the caecum of an obese mouse.</title>
        <authorList>
            <person name="Rasmussen T.S."/>
            <person name="Streidl T."/>
            <person name="Hitch T.C.A."/>
            <person name="Wortmann E."/>
            <person name="Deptula P."/>
            <person name="Hansen M."/>
            <person name="Nielsen D.S."/>
            <person name="Clavel T."/>
            <person name="Vogensen F.K."/>
        </authorList>
    </citation>
    <scope>NUCLEOTIDE SEQUENCE [LARGE SCALE GENOMIC DNA]</scope>
    <source>
        <strain evidence="1 2">WCA-9-b2</strain>
    </source>
</reference>
<proteinExistence type="predicted"/>
<comment type="caution">
    <text evidence="1">The sequence shown here is derived from an EMBL/GenBank/DDBJ whole genome shotgun (WGS) entry which is preliminary data.</text>
</comment>
<dbReference type="Proteomes" id="UP000460412">
    <property type="component" value="Unassembled WGS sequence"/>
</dbReference>
<keyword evidence="2" id="KW-1185">Reference proteome</keyword>
<name>A0A7X3MJZ6_9FIRM</name>
<evidence type="ECO:0000313" key="1">
    <source>
        <dbReference type="EMBL" id="MXP77843.1"/>
    </source>
</evidence>
<organism evidence="1 2">
    <name type="scientific">Sporofaciens musculi</name>
    <dbReference type="NCBI Taxonomy" id="2681861"/>
    <lineage>
        <taxon>Bacteria</taxon>
        <taxon>Bacillati</taxon>
        <taxon>Bacillota</taxon>
        <taxon>Clostridia</taxon>
        <taxon>Lachnospirales</taxon>
        <taxon>Lachnospiraceae</taxon>
        <taxon>Sporofaciens</taxon>
    </lineage>
</organism>
<accession>A0A7X3MJZ6</accession>
<protein>
    <submittedName>
        <fullName evidence="1">Uncharacterized protein</fullName>
    </submittedName>
</protein>
<dbReference type="RefSeq" id="WP_159753541.1">
    <property type="nucleotide sequence ID" value="NZ_WUQX01000001.1"/>
</dbReference>